<dbReference type="AlphaFoldDB" id="A2Q4R7"/>
<name>A2Q4R7_MEDTR</name>
<dbReference type="PANTHER" id="PTHR24559">
    <property type="entry name" value="TRANSPOSON TY3-I GAG-POL POLYPROTEIN"/>
    <property type="match status" value="1"/>
</dbReference>
<proteinExistence type="predicted"/>
<dbReference type="SUPFAM" id="SSF56672">
    <property type="entry name" value="DNA/RNA polymerases"/>
    <property type="match status" value="1"/>
</dbReference>
<dbReference type="InterPro" id="IPR053134">
    <property type="entry name" value="RNA-dir_DNA_polymerase"/>
</dbReference>
<protein>
    <submittedName>
        <fullName evidence="1">Polyprotein, putative</fullName>
    </submittedName>
</protein>
<accession>A2Q4R7</accession>
<reference evidence="1" key="2">
    <citation type="submission" date="2007-03" db="EMBL/GenBank/DDBJ databases">
        <authorList>
            <consortium name="The International Medicago Genome Annotation Group"/>
        </authorList>
    </citation>
    <scope>NUCLEOTIDE SEQUENCE</scope>
</reference>
<sequence>MLVAGIIRTSQSAFSSPVILVKKKDVSWRMCVDYKALNKVTVPDKFPIPVIEE</sequence>
<evidence type="ECO:0000313" key="1">
    <source>
        <dbReference type="EMBL" id="ABN08617.1"/>
    </source>
</evidence>
<dbReference type="InterPro" id="IPR043502">
    <property type="entry name" value="DNA/RNA_pol_sf"/>
</dbReference>
<dbReference type="Gene3D" id="3.10.10.10">
    <property type="entry name" value="HIV Type 1 Reverse Transcriptase, subunit A, domain 1"/>
    <property type="match status" value="1"/>
</dbReference>
<dbReference type="PANTHER" id="PTHR24559:SF441">
    <property type="entry name" value="NUCLEOTIDYLTRANSFERASE, RIBONUCLEASE H"/>
    <property type="match status" value="1"/>
</dbReference>
<organism evidence="1">
    <name type="scientific">Medicago truncatula</name>
    <name type="common">Barrel medic</name>
    <name type="synonym">Medicago tribuloides</name>
    <dbReference type="NCBI Taxonomy" id="3880"/>
    <lineage>
        <taxon>Eukaryota</taxon>
        <taxon>Viridiplantae</taxon>
        <taxon>Streptophyta</taxon>
        <taxon>Embryophyta</taxon>
        <taxon>Tracheophyta</taxon>
        <taxon>Spermatophyta</taxon>
        <taxon>Magnoliopsida</taxon>
        <taxon>eudicotyledons</taxon>
        <taxon>Gunneridae</taxon>
        <taxon>Pentapetalae</taxon>
        <taxon>rosids</taxon>
        <taxon>fabids</taxon>
        <taxon>Fabales</taxon>
        <taxon>Fabaceae</taxon>
        <taxon>Papilionoideae</taxon>
        <taxon>50 kb inversion clade</taxon>
        <taxon>NPAAA clade</taxon>
        <taxon>Hologalegina</taxon>
        <taxon>IRL clade</taxon>
        <taxon>Trifolieae</taxon>
        <taxon>Medicago</taxon>
    </lineage>
</organism>
<dbReference type="EMBL" id="AC157777">
    <property type="protein sequence ID" value="ABN08617.1"/>
    <property type="molecule type" value="Genomic_DNA"/>
</dbReference>
<reference evidence="1" key="1">
    <citation type="submission" date="2005-03" db="EMBL/GenBank/DDBJ databases">
        <authorList>
            <person name="Town C.D."/>
        </authorList>
    </citation>
    <scope>NUCLEOTIDE SEQUENCE</scope>
</reference>
<gene>
    <name evidence="1" type="ORF">MtrDRAFT_AC157777g37v2</name>
</gene>